<evidence type="ECO:0000313" key="2">
    <source>
        <dbReference type="EMBL" id="KAF2576002.1"/>
    </source>
</evidence>
<organism evidence="2">
    <name type="scientific">Brassica cretica</name>
    <name type="common">Mustard</name>
    <dbReference type="NCBI Taxonomy" id="69181"/>
    <lineage>
        <taxon>Eukaryota</taxon>
        <taxon>Viridiplantae</taxon>
        <taxon>Streptophyta</taxon>
        <taxon>Embryophyta</taxon>
        <taxon>Tracheophyta</taxon>
        <taxon>Spermatophyta</taxon>
        <taxon>Magnoliopsida</taxon>
        <taxon>eudicotyledons</taxon>
        <taxon>Gunneridae</taxon>
        <taxon>Pentapetalae</taxon>
        <taxon>rosids</taxon>
        <taxon>malvids</taxon>
        <taxon>Brassicales</taxon>
        <taxon>Brassicaceae</taxon>
        <taxon>Brassiceae</taxon>
        <taxon>Brassica</taxon>
    </lineage>
</organism>
<feature type="compositionally biased region" description="Basic and acidic residues" evidence="1">
    <location>
        <begin position="126"/>
        <end position="141"/>
    </location>
</feature>
<comment type="caution">
    <text evidence="2">The sequence shown here is derived from an EMBL/GenBank/DDBJ whole genome shotgun (WGS) entry which is preliminary data.</text>
</comment>
<protein>
    <submittedName>
        <fullName evidence="2">Uncharacterized protein</fullName>
    </submittedName>
</protein>
<accession>A0A8S9J372</accession>
<dbReference type="EMBL" id="QGKY02001015">
    <property type="protein sequence ID" value="KAF2576002.1"/>
    <property type="molecule type" value="Genomic_DNA"/>
</dbReference>
<dbReference type="AlphaFoldDB" id="A0A8S9J372"/>
<feature type="region of interest" description="Disordered" evidence="1">
    <location>
        <begin position="126"/>
        <end position="152"/>
    </location>
</feature>
<reference evidence="2" key="1">
    <citation type="submission" date="2019-12" db="EMBL/GenBank/DDBJ databases">
        <title>Genome sequencing and annotation of Brassica cretica.</title>
        <authorList>
            <person name="Studholme D.J."/>
            <person name="Sarris P.F."/>
        </authorList>
    </citation>
    <scope>NUCLEOTIDE SEQUENCE</scope>
    <source>
        <strain evidence="2">PFS-102/07</strain>
        <tissue evidence="2">Leaf</tissue>
    </source>
</reference>
<proteinExistence type="predicted"/>
<gene>
    <name evidence="2" type="ORF">F2Q70_00000372</name>
</gene>
<name>A0A8S9J372_BRACR</name>
<evidence type="ECO:0000256" key="1">
    <source>
        <dbReference type="SAM" id="MobiDB-lite"/>
    </source>
</evidence>
<sequence>MNNKDGSEKSVKQIINEDIAVKEVTLDEKVENGKEKDEKTEGSADLKKKASGEQGKQKEREIEEGEVVEKWLDVTPEKASKSSNTLKFGQVGILTPSRFSSLLDVDEKGNSIEIEEIISIEEELVEGEKEGNDKEEKVEEIEKNDDVEEKSVEGKYIEEKEKGGIAEGSLIQGIAGLQNTQEH</sequence>
<feature type="region of interest" description="Disordered" evidence="1">
    <location>
        <begin position="26"/>
        <end position="63"/>
    </location>
</feature>